<comment type="catalytic activity">
    <reaction evidence="4">
        <text>UTP + H2O = UMP + diphosphate + H(+)</text>
        <dbReference type="Rhea" id="RHEA:29395"/>
        <dbReference type="ChEBI" id="CHEBI:15377"/>
        <dbReference type="ChEBI" id="CHEBI:15378"/>
        <dbReference type="ChEBI" id="CHEBI:33019"/>
        <dbReference type="ChEBI" id="CHEBI:46398"/>
        <dbReference type="ChEBI" id="CHEBI:57865"/>
        <dbReference type="EC" id="3.6.1.9"/>
    </reaction>
</comment>
<organism evidence="5 6">
    <name type="scientific">Sodaliphilus pleomorphus</name>
    <dbReference type="NCBI Taxonomy" id="2606626"/>
    <lineage>
        <taxon>Bacteria</taxon>
        <taxon>Pseudomonadati</taxon>
        <taxon>Bacteroidota</taxon>
        <taxon>Bacteroidia</taxon>
        <taxon>Bacteroidales</taxon>
        <taxon>Muribaculaceae</taxon>
        <taxon>Sodaliphilus</taxon>
    </lineage>
</organism>
<dbReference type="GO" id="GO:0047429">
    <property type="term" value="F:nucleoside triphosphate diphosphatase activity"/>
    <property type="evidence" value="ECO:0007669"/>
    <property type="project" value="UniProtKB-EC"/>
</dbReference>
<protein>
    <recommendedName>
        <fullName evidence="4">dTTP/UTP pyrophosphatase</fullName>
        <shortName evidence="4">dTTPase/UTPase</shortName>
        <ecNumber evidence="4">3.6.1.9</ecNumber>
    </recommendedName>
    <alternativeName>
        <fullName evidence="4">Nucleoside triphosphate pyrophosphatase</fullName>
    </alternativeName>
    <alternativeName>
        <fullName evidence="4">Nucleotide pyrophosphatase</fullName>
        <shortName evidence="4">Nucleotide PPase</shortName>
    </alternativeName>
</protein>
<dbReference type="Pfam" id="PF02545">
    <property type="entry name" value="Maf"/>
    <property type="match status" value="1"/>
</dbReference>
<evidence type="ECO:0000313" key="6">
    <source>
        <dbReference type="Proteomes" id="UP000483362"/>
    </source>
</evidence>
<evidence type="ECO:0000256" key="2">
    <source>
        <dbReference type="ARBA" id="ARBA00022801"/>
    </source>
</evidence>
<comment type="similarity">
    <text evidence="4">Belongs to the Maf family. YhdE subfamily.</text>
</comment>
<keyword evidence="4" id="KW-0963">Cytoplasm</keyword>
<comment type="caution">
    <text evidence="4">Lacks conserved residue(s) required for the propagation of feature annotation.</text>
</comment>
<comment type="cofactor">
    <cofactor evidence="1 4">
        <name>a divalent metal cation</name>
        <dbReference type="ChEBI" id="CHEBI:60240"/>
    </cofactor>
</comment>
<accession>A0A6L5XCF3</accession>
<evidence type="ECO:0000256" key="1">
    <source>
        <dbReference type="ARBA" id="ARBA00001968"/>
    </source>
</evidence>
<dbReference type="GO" id="GO:0005737">
    <property type="term" value="C:cytoplasm"/>
    <property type="evidence" value="ECO:0007669"/>
    <property type="project" value="UniProtKB-SubCell"/>
</dbReference>
<dbReference type="SUPFAM" id="SSF52972">
    <property type="entry name" value="ITPase-like"/>
    <property type="match status" value="1"/>
</dbReference>
<dbReference type="Proteomes" id="UP000483362">
    <property type="component" value="Unassembled WGS sequence"/>
</dbReference>
<dbReference type="HAMAP" id="MF_00528">
    <property type="entry name" value="Maf"/>
    <property type="match status" value="1"/>
</dbReference>
<proteinExistence type="inferred from homology"/>
<dbReference type="InterPro" id="IPR003697">
    <property type="entry name" value="Maf-like"/>
</dbReference>
<comment type="caution">
    <text evidence="5">The sequence shown here is derived from an EMBL/GenBank/DDBJ whole genome shotgun (WGS) entry which is preliminary data.</text>
</comment>
<evidence type="ECO:0000256" key="4">
    <source>
        <dbReference type="HAMAP-Rule" id="MF_00528"/>
    </source>
</evidence>
<gene>
    <name evidence="5" type="primary">maf</name>
    <name evidence="5" type="ORF">FYJ29_09165</name>
</gene>
<dbReference type="EMBL" id="VULT01000013">
    <property type="protein sequence ID" value="MSS17921.1"/>
    <property type="molecule type" value="Genomic_DNA"/>
</dbReference>
<name>A0A6L5XCF3_9BACT</name>
<comment type="function">
    <text evidence="4">Nucleoside triphosphate pyrophosphatase that hydrolyzes dTTP and UTP. May have a dual role in cell division arrest and in preventing the incorporation of modified nucleotides into cellular nucleic acids.</text>
</comment>
<dbReference type="NCBIfam" id="TIGR00172">
    <property type="entry name" value="maf"/>
    <property type="match status" value="1"/>
</dbReference>
<feature type="site" description="Important for substrate specificity" evidence="4">
    <location>
        <position position="76"/>
    </location>
</feature>
<feature type="site" description="Important for substrate specificity" evidence="4">
    <location>
        <position position="158"/>
    </location>
</feature>
<evidence type="ECO:0000256" key="3">
    <source>
        <dbReference type="ARBA" id="ARBA00023080"/>
    </source>
</evidence>
<dbReference type="AlphaFoldDB" id="A0A6L5XCF3"/>
<keyword evidence="6" id="KW-1185">Reference proteome</keyword>
<sequence length="191" mass="21128">MLDNLKKYDIVLASGSPRRRELLEGLGLSFRVEVIKGIKECYPPTLPVDEVPEYLSRLKSHAYNVTGNELLITADTVVVLGGELIGKPHGEQEAREMLHKLSGNTHTVVTGVTIATVHGSASFSCKSQVEFAVLTDEEIDYYVDRYQPLDKAGSYGIQDWIGYMGIKGINGSFYNVMGLPVQRLYSVLKSM</sequence>
<dbReference type="RefSeq" id="WP_154328865.1">
    <property type="nucleotide sequence ID" value="NZ_CP045696.1"/>
</dbReference>
<dbReference type="GO" id="GO:0009117">
    <property type="term" value="P:nucleotide metabolic process"/>
    <property type="evidence" value="ECO:0007669"/>
    <property type="project" value="UniProtKB-KW"/>
</dbReference>
<dbReference type="PANTHER" id="PTHR43213">
    <property type="entry name" value="BIFUNCTIONAL DTTP/UTP PYROPHOSPHATASE/METHYLTRANSFERASE PROTEIN-RELATED"/>
    <property type="match status" value="1"/>
</dbReference>
<reference evidence="5 6" key="1">
    <citation type="submission" date="2019-08" db="EMBL/GenBank/DDBJ databases">
        <title>In-depth cultivation of the pig gut microbiome towards novel bacterial diversity and tailored functional studies.</title>
        <authorList>
            <person name="Wylensek D."/>
            <person name="Hitch T.C.A."/>
            <person name="Clavel T."/>
        </authorList>
    </citation>
    <scope>NUCLEOTIDE SEQUENCE [LARGE SCALE GENOMIC DNA]</scope>
    <source>
        <strain evidence="5 6">Oil-RF-744-WCA-WT-10</strain>
    </source>
</reference>
<feature type="site" description="Important for substrate specificity" evidence="4">
    <location>
        <position position="18"/>
    </location>
</feature>
<dbReference type="PIRSF" id="PIRSF006305">
    <property type="entry name" value="Maf"/>
    <property type="match status" value="1"/>
</dbReference>
<evidence type="ECO:0000313" key="5">
    <source>
        <dbReference type="EMBL" id="MSS17921.1"/>
    </source>
</evidence>
<dbReference type="Gene3D" id="3.90.950.10">
    <property type="match status" value="1"/>
</dbReference>
<dbReference type="InterPro" id="IPR029001">
    <property type="entry name" value="ITPase-like_fam"/>
</dbReference>
<comment type="catalytic activity">
    <reaction evidence="4">
        <text>dTTP + H2O = dTMP + diphosphate + H(+)</text>
        <dbReference type="Rhea" id="RHEA:28534"/>
        <dbReference type="ChEBI" id="CHEBI:15377"/>
        <dbReference type="ChEBI" id="CHEBI:15378"/>
        <dbReference type="ChEBI" id="CHEBI:33019"/>
        <dbReference type="ChEBI" id="CHEBI:37568"/>
        <dbReference type="ChEBI" id="CHEBI:63528"/>
        <dbReference type="EC" id="3.6.1.9"/>
    </reaction>
</comment>
<keyword evidence="2 4" id="KW-0378">Hydrolase</keyword>
<keyword evidence="3 4" id="KW-0546">Nucleotide metabolism</keyword>
<dbReference type="PANTHER" id="PTHR43213:SF5">
    <property type="entry name" value="BIFUNCTIONAL DTTP_UTP PYROPHOSPHATASE_METHYLTRANSFERASE PROTEIN-RELATED"/>
    <property type="match status" value="1"/>
</dbReference>
<dbReference type="CDD" id="cd00555">
    <property type="entry name" value="Maf"/>
    <property type="match status" value="1"/>
</dbReference>
<dbReference type="EC" id="3.6.1.9" evidence="4"/>
<feature type="active site" description="Proton acceptor" evidence="4">
    <location>
        <position position="75"/>
    </location>
</feature>
<comment type="subcellular location">
    <subcellularLocation>
        <location evidence="4">Cytoplasm</location>
    </subcellularLocation>
</comment>